<protein>
    <recommendedName>
        <fullName evidence="6">Ankyrin</fullName>
    </recommendedName>
</protein>
<dbReference type="Proteomes" id="UP000799764">
    <property type="component" value="Unassembled WGS sequence"/>
</dbReference>
<dbReference type="InterPro" id="IPR002110">
    <property type="entry name" value="Ankyrin_rpt"/>
</dbReference>
<evidence type="ECO:0000313" key="5">
    <source>
        <dbReference type="Proteomes" id="UP000799764"/>
    </source>
</evidence>
<name>A0A9P4Q072_9PLEO</name>
<dbReference type="PROSITE" id="PS50297">
    <property type="entry name" value="ANK_REP_REGION"/>
    <property type="match status" value="1"/>
</dbReference>
<evidence type="ECO:0000256" key="3">
    <source>
        <dbReference type="PROSITE-ProRule" id="PRU00023"/>
    </source>
</evidence>
<evidence type="ECO:0008006" key="6">
    <source>
        <dbReference type="Google" id="ProtNLM"/>
    </source>
</evidence>
<dbReference type="PANTHER" id="PTHR24193">
    <property type="entry name" value="ANKYRIN REPEAT PROTEIN"/>
    <property type="match status" value="1"/>
</dbReference>
<reference evidence="4" key="1">
    <citation type="journal article" date="2020" name="Stud. Mycol.">
        <title>101 Dothideomycetes genomes: a test case for predicting lifestyles and emergence of pathogens.</title>
        <authorList>
            <person name="Haridas S."/>
            <person name="Albert R."/>
            <person name="Binder M."/>
            <person name="Bloem J."/>
            <person name="Labutti K."/>
            <person name="Salamov A."/>
            <person name="Andreopoulos B."/>
            <person name="Baker S."/>
            <person name="Barry K."/>
            <person name="Bills G."/>
            <person name="Bluhm B."/>
            <person name="Cannon C."/>
            <person name="Castanera R."/>
            <person name="Culley D."/>
            <person name="Daum C."/>
            <person name="Ezra D."/>
            <person name="Gonzalez J."/>
            <person name="Henrissat B."/>
            <person name="Kuo A."/>
            <person name="Liang C."/>
            <person name="Lipzen A."/>
            <person name="Lutzoni F."/>
            <person name="Magnuson J."/>
            <person name="Mondo S."/>
            <person name="Nolan M."/>
            <person name="Ohm R."/>
            <person name="Pangilinan J."/>
            <person name="Park H.-J."/>
            <person name="Ramirez L."/>
            <person name="Alfaro M."/>
            <person name="Sun H."/>
            <person name="Tritt A."/>
            <person name="Yoshinaga Y."/>
            <person name="Zwiers L.-H."/>
            <person name="Turgeon B."/>
            <person name="Goodwin S."/>
            <person name="Spatafora J."/>
            <person name="Crous P."/>
            <person name="Grigoriev I."/>
        </authorList>
    </citation>
    <scope>NUCLEOTIDE SEQUENCE</scope>
    <source>
        <strain evidence="4">CBS 690.94</strain>
    </source>
</reference>
<evidence type="ECO:0000256" key="2">
    <source>
        <dbReference type="ARBA" id="ARBA00023043"/>
    </source>
</evidence>
<accession>A0A9P4Q072</accession>
<comment type="caution">
    <text evidence="4">The sequence shown here is derived from an EMBL/GenBank/DDBJ whole genome shotgun (WGS) entry which is preliminary data.</text>
</comment>
<dbReference type="OrthoDB" id="1278353at2759"/>
<keyword evidence="2 3" id="KW-0040">ANK repeat</keyword>
<dbReference type="SUPFAM" id="SSF48403">
    <property type="entry name" value="Ankyrin repeat"/>
    <property type="match status" value="1"/>
</dbReference>
<dbReference type="Gene3D" id="1.25.40.20">
    <property type="entry name" value="Ankyrin repeat-containing domain"/>
    <property type="match status" value="2"/>
</dbReference>
<dbReference type="PROSITE" id="PS50088">
    <property type="entry name" value="ANK_REPEAT"/>
    <property type="match status" value="1"/>
</dbReference>
<keyword evidence="5" id="KW-1185">Reference proteome</keyword>
<keyword evidence="1" id="KW-0677">Repeat</keyword>
<dbReference type="EMBL" id="MU001492">
    <property type="protein sequence ID" value="KAF2452114.1"/>
    <property type="molecule type" value="Genomic_DNA"/>
</dbReference>
<dbReference type="SMART" id="SM00248">
    <property type="entry name" value="ANK"/>
    <property type="match status" value="5"/>
</dbReference>
<dbReference type="AlphaFoldDB" id="A0A9P4Q072"/>
<dbReference type="InterPro" id="IPR036770">
    <property type="entry name" value="Ankyrin_rpt-contain_sf"/>
</dbReference>
<dbReference type="Pfam" id="PF00023">
    <property type="entry name" value="Ank"/>
    <property type="match status" value="1"/>
</dbReference>
<sequence length="384" mass="43409">MNLLLKNVTTYRFRIFAVKRRQSADIPLPDDSNRVFLLDEKLWRLHAFFAEVEWQRLLQRDPTPPFQPECTAGAYKHYGLTYPWKPPPSHEEWFREQFAGWIDPDSLLKMSRRNVTPERADATDKSNDEWKLVWLDAAQEFRFVNQVTNEEARVPIRTSYNSRKASVHDLSNLNTPSLPTETQKLDALQAAMNNEYDLAIFNLLDHGLDLNTPLSVKGLLRTPLQYAVMRNKSDLVLAFLTRSTQPLDRAATTHALALAVEQQNVPITTILLTNGASCNFHDSDPPGDKKPHFQGEGQCSDDGLDFTPPLVRAVQHGNLEIARLLAAQGADVNAEYHNLKPGYDKNINFTCGRVVQLAMELGPLEMARLLVESGADVHTAQKTV</sequence>
<evidence type="ECO:0000256" key="1">
    <source>
        <dbReference type="ARBA" id="ARBA00022737"/>
    </source>
</evidence>
<evidence type="ECO:0000313" key="4">
    <source>
        <dbReference type="EMBL" id="KAF2452114.1"/>
    </source>
</evidence>
<gene>
    <name evidence="4" type="ORF">P171DRAFT_479120</name>
</gene>
<proteinExistence type="predicted"/>
<dbReference type="InterPro" id="IPR050663">
    <property type="entry name" value="Ankyrin-SOCS_Box"/>
</dbReference>
<organism evidence="4 5">
    <name type="scientific">Karstenula rhodostoma CBS 690.94</name>
    <dbReference type="NCBI Taxonomy" id="1392251"/>
    <lineage>
        <taxon>Eukaryota</taxon>
        <taxon>Fungi</taxon>
        <taxon>Dikarya</taxon>
        <taxon>Ascomycota</taxon>
        <taxon>Pezizomycotina</taxon>
        <taxon>Dothideomycetes</taxon>
        <taxon>Pleosporomycetidae</taxon>
        <taxon>Pleosporales</taxon>
        <taxon>Massarineae</taxon>
        <taxon>Didymosphaeriaceae</taxon>
        <taxon>Karstenula</taxon>
    </lineage>
</organism>
<dbReference type="PANTHER" id="PTHR24193:SF121">
    <property type="entry name" value="ADA2A-CONTAINING COMPLEX COMPONENT 3, ISOFORM D"/>
    <property type="match status" value="1"/>
</dbReference>
<feature type="repeat" description="ANK" evidence="3">
    <location>
        <begin position="305"/>
        <end position="337"/>
    </location>
</feature>